<dbReference type="InterPro" id="IPR025362">
    <property type="entry name" value="DUF4266"/>
</dbReference>
<evidence type="ECO:0000313" key="3">
    <source>
        <dbReference type="EMBL" id="MDK2124857.1"/>
    </source>
</evidence>
<reference evidence="3" key="1">
    <citation type="submission" date="2023-03" db="EMBL/GenBank/DDBJ databases">
        <title>Chitinimonas shenzhenensis gen. nov., sp. nov., a novel member of family Burkholderiaceae isolated from activated sludge collected in Shen Zhen, China.</title>
        <authorList>
            <person name="Wang X."/>
        </authorList>
    </citation>
    <scope>NUCLEOTIDE SEQUENCE</scope>
    <source>
        <strain evidence="3">DQS-5</strain>
    </source>
</reference>
<keyword evidence="1" id="KW-0732">Signal</keyword>
<organism evidence="3 4">
    <name type="scientific">Parachitinimonas caeni</name>
    <dbReference type="NCBI Taxonomy" id="3031301"/>
    <lineage>
        <taxon>Bacteria</taxon>
        <taxon>Pseudomonadati</taxon>
        <taxon>Pseudomonadota</taxon>
        <taxon>Betaproteobacteria</taxon>
        <taxon>Neisseriales</taxon>
        <taxon>Chitinibacteraceae</taxon>
        <taxon>Parachitinimonas</taxon>
    </lineage>
</organism>
<feature type="chain" id="PRO_5046941789" evidence="1">
    <location>
        <begin position="17"/>
        <end position="70"/>
    </location>
</feature>
<feature type="domain" description="DUF4266" evidence="2">
    <location>
        <begin position="21"/>
        <end position="70"/>
    </location>
</feature>
<keyword evidence="4" id="KW-1185">Reference proteome</keyword>
<comment type="caution">
    <text evidence="3">The sequence shown here is derived from an EMBL/GenBank/DDBJ whole genome shotgun (WGS) entry which is preliminary data.</text>
</comment>
<dbReference type="Pfam" id="PF14086">
    <property type="entry name" value="DUF4266"/>
    <property type="match status" value="1"/>
</dbReference>
<name>A0ABT7E1S7_9NEIS</name>
<dbReference type="PROSITE" id="PS51257">
    <property type="entry name" value="PROKAR_LIPOPROTEIN"/>
    <property type="match status" value="1"/>
</dbReference>
<protein>
    <submittedName>
        <fullName evidence="3">DUF4266 domain-containing protein</fullName>
    </submittedName>
</protein>
<feature type="signal peptide" evidence="1">
    <location>
        <begin position="1"/>
        <end position="16"/>
    </location>
</feature>
<dbReference type="RefSeq" id="WP_284101170.1">
    <property type="nucleotide sequence ID" value="NZ_JARRAF010000013.1"/>
</dbReference>
<accession>A0ABT7E1S7</accession>
<evidence type="ECO:0000256" key="1">
    <source>
        <dbReference type="SAM" id="SignalP"/>
    </source>
</evidence>
<dbReference type="Proteomes" id="UP001172778">
    <property type="component" value="Unassembled WGS sequence"/>
</dbReference>
<evidence type="ECO:0000313" key="4">
    <source>
        <dbReference type="Proteomes" id="UP001172778"/>
    </source>
</evidence>
<proteinExistence type="predicted"/>
<gene>
    <name evidence="3" type="ORF">PZA18_12455</name>
</gene>
<evidence type="ECO:0000259" key="2">
    <source>
        <dbReference type="Pfam" id="PF14086"/>
    </source>
</evidence>
<sequence length="70" mass="7354">MTLSRYLILLPLILLAACSSVEPWQKGHLAKPKMAFDPDPLSARLKQHIYASKEAASGGEGVAAGGCGCN</sequence>
<dbReference type="EMBL" id="JARRAF010000013">
    <property type="protein sequence ID" value="MDK2124857.1"/>
    <property type="molecule type" value="Genomic_DNA"/>
</dbReference>